<proteinExistence type="predicted"/>
<evidence type="ECO:0000313" key="1">
    <source>
        <dbReference type="EMBL" id="EHQ30284.1"/>
    </source>
</evidence>
<dbReference type="PANTHER" id="PTHR34070">
    <property type="entry name" value="ARMADILLO-TYPE FOLD"/>
    <property type="match status" value="1"/>
</dbReference>
<keyword evidence="2" id="KW-1185">Reference proteome</keyword>
<dbReference type="AlphaFoldDB" id="H1Y1F0"/>
<dbReference type="InterPro" id="IPR014825">
    <property type="entry name" value="DNA_alkylation"/>
</dbReference>
<dbReference type="PANTHER" id="PTHR34070:SF1">
    <property type="entry name" value="DNA ALKYLATION REPAIR PROTEIN"/>
    <property type="match status" value="1"/>
</dbReference>
<gene>
    <name evidence="1" type="ORF">Mucpa_6228</name>
</gene>
<name>H1Y1F0_9SPHI</name>
<dbReference type="Gene3D" id="1.25.10.90">
    <property type="match status" value="1"/>
</dbReference>
<dbReference type="RefSeq" id="WP_008511893.1">
    <property type="nucleotide sequence ID" value="NZ_CM001403.1"/>
</dbReference>
<reference evidence="1" key="1">
    <citation type="submission" date="2011-09" db="EMBL/GenBank/DDBJ databases">
        <title>The permanent draft genome of Mucilaginibacter paludis DSM 18603.</title>
        <authorList>
            <consortium name="US DOE Joint Genome Institute (JGI-PGF)"/>
            <person name="Lucas S."/>
            <person name="Han J."/>
            <person name="Lapidus A."/>
            <person name="Bruce D."/>
            <person name="Goodwin L."/>
            <person name="Pitluck S."/>
            <person name="Peters L."/>
            <person name="Kyrpides N."/>
            <person name="Mavromatis K."/>
            <person name="Ivanova N."/>
            <person name="Mikhailova N."/>
            <person name="Held B."/>
            <person name="Detter J.C."/>
            <person name="Tapia R."/>
            <person name="Han C."/>
            <person name="Land M."/>
            <person name="Hauser L."/>
            <person name="Markowitz V."/>
            <person name="Cheng J.-F."/>
            <person name="Hugenholtz P."/>
            <person name="Woyke T."/>
            <person name="Wu D."/>
            <person name="Tindall B."/>
            <person name="Brambilla E."/>
            <person name="Klenk H.-P."/>
            <person name="Eisen J.A."/>
        </authorList>
    </citation>
    <scope>NUCLEOTIDE SEQUENCE [LARGE SCALE GENOMIC DNA]</scope>
    <source>
        <strain evidence="1">DSM 18603</strain>
    </source>
</reference>
<dbReference type="OrthoDB" id="9775346at2"/>
<evidence type="ECO:0000313" key="2">
    <source>
        <dbReference type="Proteomes" id="UP000002774"/>
    </source>
</evidence>
<organism evidence="1 2">
    <name type="scientific">Mucilaginibacter paludis DSM 18603</name>
    <dbReference type="NCBI Taxonomy" id="714943"/>
    <lineage>
        <taxon>Bacteria</taxon>
        <taxon>Pseudomonadati</taxon>
        <taxon>Bacteroidota</taxon>
        <taxon>Sphingobacteriia</taxon>
        <taxon>Sphingobacteriales</taxon>
        <taxon>Sphingobacteriaceae</taxon>
        <taxon>Mucilaginibacter</taxon>
    </lineage>
</organism>
<dbReference type="eggNOG" id="COG4912">
    <property type="taxonomic scope" value="Bacteria"/>
</dbReference>
<sequence length="255" mass="29658">MDPIKEELLQLLVKAAKTNKPSKFKDLKKYIGTNYDLIGLSVPGQRLLFKKGFSFSRLPVDKQLEIWDQLWTTSRQYEIMNFALMFVSQNERCFEPAFLWDTLKNWVKQVDNWAHSDSLSSVYAHLLEKEPSVVYAQYMLWNKSANPWERRQSVVGTLYYSRIRKSLPSFEKLLAMLSTLLTDENYFVQKGVGWALREMGNVYPAQTLALLQQQIAAIHPVAFTAAIEKLDTAKKDELKQLRKFLKKQQKTPKQG</sequence>
<dbReference type="HOGENOM" id="CLU_079880_0_0_10"/>
<dbReference type="EMBL" id="CM001403">
    <property type="protein sequence ID" value="EHQ30284.1"/>
    <property type="molecule type" value="Genomic_DNA"/>
</dbReference>
<dbReference type="Pfam" id="PF08713">
    <property type="entry name" value="DNA_alkylation"/>
    <property type="match status" value="1"/>
</dbReference>
<dbReference type="CDD" id="cd06561">
    <property type="entry name" value="AlkD_like"/>
    <property type="match status" value="1"/>
</dbReference>
<dbReference type="InterPro" id="IPR016024">
    <property type="entry name" value="ARM-type_fold"/>
</dbReference>
<dbReference type="SUPFAM" id="SSF48371">
    <property type="entry name" value="ARM repeat"/>
    <property type="match status" value="1"/>
</dbReference>
<accession>H1Y1F0</accession>
<dbReference type="Proteomes" id="UP000002774">
    <property type="component" value="Chromosome"/>
</dbReference>
<protein>
    <submittedName>
        <fullName evidence="1">DNA alkylation repair enzyme</fullName>
    </submittedName>
</protein>